<evidence type="ECO:0000256" key="1">
    <source>
        <dbReference type="SAM" id="Phobius"/>
    </source>
</evidence>
<organism evidence="2 3">
    <name type="scientific">Streptomyces bluensis</name>
    <dbReference type="NCBI Taxonomy" id="33897"/>
    <lineage>
        <taxon>Bacteria</taxon>
        <taxon>Bacillati</taxon>
        <taxon>Actinomycetota</taxon>
        <taxon>Actinomycetes</taxon>
        <taxon>Kitasatosporales</taxon>
        <taxon>Streptomycetaceae</taxon>
        <taxon>Streptomyces</taxon>
    </lineage>
</organism>
<dbReference type="EMBL" id="JBIAWJ010000005">
    <property type="protein sequence ID" value="MFF4522463.1"/>
    <property type="molecule type" value="Genomic_DNA"/>
</dbReference>
<feature type="transmembrane region" description="Helical" evidence="1">
    <location>
        <begin position="201"/>
        <end position="221"/>
    </location>
</feature>
<feature type="transmembrane region" description="Helical" evidence="1">
    <location>
        <begin position="95"/>
        <end position="111"/>
    </location>
</feature>
<name>A0ABW6UIA2_9ACTN</name>
<evidence type="ECO:0008006" key="4">
    <source>
        <dbReference type="Google" id="ProtNLM"/>
    </source>
</evidence>
<reference evidence="2 3" key="1">
    <citation type="submission" date="2024-10" db="EMBL/GenBank/DDBJ databases">
        <title>The Natural Products Discovery Center: Release of the First 8490 Sequenced Strains for Exploring Actinobacteria Biosynthetic Diversity.</title>
        <authorList>
            <person name="Kalkreuter E."/>
            <person name="Kautsar S.A."/>
            <person name="Yang D."/>
            <person name="Bader C.D."/>
            <person name="Teijaro C.N."/>
            <person name="Fluegel L."/>
            <person name="Davis C.M."/>
            <person name="Simpson J.R."/>
            <person name="Lauterbach L."/>
            <person name="Steele A.D."/>
            <person name="Gui C."/>
            <person name="Meng S."/>
            <person name="Li G."/>
            <person name="Viehrig K."/>
            <person name="Ye F."/>
            <person name="Su P."/>
            <person name="Kiefer A.F."/>
            <person name="Nichols A."/>
            <person name="Cepeda A.J."/>
            <person name="Yan W."/>
            <person name="Fan B."/>
            <person name="Jiang Y."/>
            <person name="Adhikari A."/>
            <person name="Zheng C.-J."/>
            <person name="Schuster L."/>
            <person name="Cowan T.M."/>
            <person name="Smanski M.J."/>
            <person name="Chevrette M.G."/>
            <person name="De Carvalho L.P.S."/>
            <person name="Shen B."/>
        </authorList>
    </citation>
    <scope>NUCLEOTIDE SEQUENCE [LARGE SCALE GENOMIC DNA]</scope>
    <source>
        <strain evidence="2 3">NPDC001390</strain>
    </source>
</reference>
<keyword evidence="1" id="KW-1133">Transmembrane helix</keyword>
<protein>
    <recommendedName>
        <fullName evidence="4">DUF3592 domain-containing protein</fullName>
    </recommendedName>
</protein>
<keyword evidence="1" id="KW-0472">Membrane</keyword>
<feature type="transmembrane region" description="Helical" evidence="1">
    <location>
        <begin position="41"/>
        <end position="65"/>
    </location>
</feature>
<feature type="transmembrane region" description="Helical" evidence="1">
    <location>
        <begin position="71"/>
        <end position="88"/>
    </location>
</feature>
<evidence type="ECO:0000313" key="3">
    <source>
        <dbReference type="Proteomes" id="UP001602058"/>
    </source>
</evidence>
<gene>
    <name evidence="2" type="ORF">ACFY1D_13615</name>
</gene>
<accession>A0ABW6UIA2</accession>
<sequence>MNDSHAGPGDGDGLPGAAPDTGYRALMWGPARVTGMPPRRLLVEGVVLGAAVSGLITGSGVAGALTGHQTLALVAGIVIALGAAAYLFFTNAGRVLLVAVALLGAVLSWWVPRATVEAALAERGETRSVVVTEVHTHRYEGRNYVKNSCTVQLPDGTPVTAQAWRGCGLSTAPGDHLSMVFDPDGVFEPTDRVLPGSAMAVGWRPGALGLLLAGICCIAVVRSQPQPQP</sequence>
<evidence type="ECO:0000313" key="2">
    <source>
        <dbReference type="EMBL" id="MFF4522463.1"/>
    </source>
</evidence>
<keyword evidence="3" id="KW-1185">Reference proteome</keyword>
<keyword evidence="1" id="KW-0812">Transmembrane</keyword>
<proteinExistence type="predicted"/>
<dbReference type="RefSeq" id="WP_387886278.1">
    <property type="nucleotide sequence ID" value="NZ_JBIAWJ010000005.1"/>
</dbReference>
<comment type="caution">
    <text evidence="2">The sequence shown here is derived from an EMBL/GenBank/DDBJ whole genome shotgun (WGS) entry which is preliminary data.</text>
</comment>
<dbReference type="Proteomes" id="UP001602058">
    <property type="component" value="Unassembled WGS sequence"/>
</dbReference>